<dbReference type="EMBL" id="JACHJG010000004">
    <property type="protein sequence ID" value="MBB4886330.1"/>
    <property type="molecule type" value="Genomic_DNA"/>
</dbReference>
<proteinExistence type="predicted"/>
<evidence type="ECO:0000256" key="2">
    <source>
        <dbReference type="ARBA" id="ARBA00022692"/>
    </source>
</evidence>
<feature type="transmembrane region" description="Helical" evidence="7">
    <location>
        <begin position="32"/>
        <end position="49"/>
    </location>
</feature>
<keyword evidence="8" id="KW-0132">Cell division</keyword>
<feature type="transmembrane region" description="Helical" evidence="7">
    <location>
        <begin position="190"/>
        <end position="207"/>
    </location>
</feature>
<protein>
    <submittedName>
        <fullName evidence="8">Cell division protein FtsW (Lipid II flippase)</fullName>
    </submittedName>
</protein>
<feature type="transmembrane region" description="Helical" evidence="7">
    <location>
        <begin position="251"/>
        <end position="267"/>
    </location>
</feature>
<name>A0A7W7L9Y5_STRNE</name>
<evidence type="ECO:0000256" key="6">
    <source>
        <dbReference type="SAM" id="MobiDB-lite"/>
    </source>
</evidence>
<feature type="transmembrane region" description="Helical" evidence="7">
    <location>
        <begin position="400"/>
        <end position="424"/>
    </location>
</feature>
<evidence type="ECO:0000256" key="5">
    <source>
        <dbReference type="ARBA" id="ARBA00023136"/>
    </source>
</evidence>
<dbReference type="GO" id="GO:0051301">
    <property type="term" value="P:cell division"/>
    <property type="evidence" value="ECO:0007669"/>
    <property type="project" value="UniProtKB-KW"/>
</dbReference>
<dbReference type="GO" id="GO:0008360">
    <property type="term" value="P:regulation of cell shape"/>
    <property type="evidence" value="ECO:0007669"/>
    <property type="project" value="UniProtKB-KW"/>
</dbReference>
<evidence type="ECO:0000313" key="9">
    <source>
        <dbReference type="Proteomes" id="UP000556436"/>
    </source>
</evidence>
<feature type="transmembrane region" description="Helical" evidence="7">
    <location>
        <begin position="274"/>
        <end position="292"/>
    </location>
</feature>
<feature type="transmembrane region" description="Helical" evidence="7">
    <location>
        <begin position="126"/>
        <end position="143"/>
    </location>
</feature>
<comment type="subcellular location">
    <subcellularLocation>
        <location evidence="1">Membrane</location>
        <topology evidence="1">Multi-pass membrane protein</topology>
    </subcellularLocation>
</comment>
<dbReference type="Pfam" id="PF01098">
    <property type="entry name" value="FTSW_RODA_SPOVE"/>
    <property type="match status" value="1"/>
</dbReference>
<feature type="region of interest" description="Disordered" evidence="6">
    <location>
        <begin position="1"/>
        <end position="24"/>
    </location>
</feature>
<feature type="transmembrane region" description="Helical" evidence="7">
    <location>
        <begin position="228"/>
        <end position="245"/>
    </location>
</feature>
<accession>A0A7W7L9Y5</accession>
<keyword evidence="9" id="KW-1185">Reference proteome</keyword>
<dbReference type="GO" id="GO:0015648">
    <property type="term" value="F:lipid-linked peptidoglycan transporter activity"/>
    <property type="evidence" value="ECO:0007669"/>
    <property type="project" value="TreeGrafter"/>
</dbReference>
<feature type="compositionally biased region" description="Basic and acidic residues" evidence="6">
    <location>
        <begin position="1"/>
        <end position="16"/>
    </location>
</feature>
<evidence type="ECO:0000256" key="3">
    <source>
        <dbReference type="ARBA" id="ARBA00022960"/>
    </source>
</evidence>
<keyword evidence="2 7" id="KW-0812">Transmembrane</keyword>
<feature type="transmembrane region" description="Helical" evidence="7">
    <location>
        <begin position="86"/>
        <end position="106"/>
    </location>
</feature>
<comment type="caution">
    <text evidence="8">The sequence shown here is derived from an EMBL/GenBank/DDBJ whole genome shotgun (WGS) entry which is preliminary data.</text>
</comment>
<keyword evidence="4 7" id="KW-1133">Transmembrane helix</keyword>
<feature type="transmembrane region" description="Helical" evidence="7">
    <location>
        <begin position="430"/>
        <end position="452"/>
    </location>
</feature>
<keyword evidence="3" id="KW-0133">Cell shape</keyword>
<dbReference type="PANTHER" id="PTHR30474">
    <property type="entry name" value="CELL CYCLE PROTEIN"/>
    <property type="match status" value="1"/>
</dbReference>
<keyword evidence="8" id="KW-0131">Cell cycle</keyword>
<dbReference type="AlphaFoldDB" id="A0A7W7L9Y5"/>
<dbReference type="Proteomes" id="UP000556436">
    <property type="component" value="Unassembled WGS sequence"/>
</dbReference>
<keyword evidence="5 7" id="KW-0472">Membrane</keyword>
<dbReference type="InterPro" id="IPR001182">
    <property type="entry name" value="FtsW/RodA"/>
</dbReference>
<evidence type="ECO:0000313" key="8">
    <source>
        <dbReference type="EMBL" id="MBB4886330.1"/>
    </source>
</evidence>
<dbReference type="GO" id="GO:0005886">
    <property type="term" value="C:plasma membrane"/>
    <property type="evidence" value="ECO:0007669"/>
    <property type="project" value="TreeGrafter"/>
</dbReference>
<organism evidence="8 9">
    <name type="scientific">Streptomyces netropsis</name>
    <name type="common">Streptoverticillium netropsis</name>
    <dbReference type="NCBI Taxonomy" id="55404"/>
    <lineage>
        <taxon>Bacteria</taxon>
        <taxon>Bacillati</taxon>
        <taxon>Actinomycetota</taxon>
        <taxon>Actinomycetes</taxon>
        <taxon>Kitasatosporales</taxon>
        <taxon>Streptomycetaceae</taxon>
        <taxon>Streptomyces</taxon>
    </lineage>
</organism>
<gene>
    <name evidence="8" type="ORF">FHS38_002363</name>
</gene>
<dbReference type="GO" id="GO:0032153">
    <property type="term" value="C:cell division site"/>
    <property type="evidence" value="ECO:0007669"/>
    <property type="project" value="TreeGrafter"/>
</dbReference>
<feature type="transmembrane region" description="Helical" evidence="7">
    <location>
        <begin position="367"/>
        <end position="388"/>
    </location>
</feature>
<feature type="transmembrane region" description="Helical" evidence="7">
    <location>
        <begin position="152"/>
        <end position="170"/>
    </location>
</feature>
<reference evidence="8 9" key="1">
    <citation type="submission" date="2020-08" db="EMBL/GenBank/DDBJ databases">
        <title>Genomic Encyclopedia of Type Strains, Phase III (KMG-III): the genomes of soil and plant-associated and newly described type strains.</title>
        <authorList>
            <person name="Whitman W."/>
        </authorList>
    </citation>
    <scope>NUCLEOTIDE SEQUENCE [LARGE SCALE GENOMIC DNA]</scope>
    <source>
        <strain evidence="8 9">CECT 3265</strain>
    </source>
</reference>
<evidence type="ECO:0000256" key="1">
    <source>
        <dbReference type="ARBA" id="ARBA00004141"/>
    </source>
</evidence>
<feature type="transmembrane region" description="Helical" evidence="7">
    <location>
        <begin position="61"/>
        <end position="79"/>
    </location>
</feature>
<evidence type="ECO:0000256" key="7">
    <source>
        <dbReference type="SAM" id="Phobius"/>
    </source>
</evidence>
<dbReference type="PANTHER" id="PTHR30474:SF3">
    <property type="entry name" value="PEPTIDOGLYCAN GLYCOSYLTRANSFERASE RODA"/>
    <property type="match status" value="1"/>
</dbReference>
<sequence length="468" mass="49660">MTVDSVRVEDSDDSRAPEMPSAAPRRRRRSEALLLAFAVLISCFGYVYTGLSLEGEVPEGVAGFAVSMAALALVPHLAVRRYAPYADPLILPLATLLSGFGLVLLYRLDPAYRAAYESDPTSPGQLMWSVIGVAVCLGVLLVLRDHRRLQRCIYVLMAVALVLLMAPAFFPGDTYGAKRWILLGPLSLQPGEFVKTMIAVFFAGYLVTHRDALALTGRRVFGVRLPPGRQLGPILAVWALSLLVLVFERDLGTSLIFFGLFVVMLYVATERLSWVLVGLSMAVVGAGVVGSTEPHVKGRIVAWQHPFAVFLPKDRQPAGTGSDQLAQALFGFGSGGVTGTGLGRGHPELIGFAGRSDFILTTVGEELGLAGTMAVLLLYGLLVQRGLSVALRSHDRFGKLLAVGLAAALALQVFVVAGGVMGLIPLTGKALPFLAKGGSSLVANWLMVALLIRISDGAGRDREAAGAA</sequence>
<evidence type="ECO:0000256" key="4">
    <source>
        <dbReference type="ARBA" id="ARBA00022989"/>
    </source>
</evidence>